<proteinExistence type="predicted"/>
<organism evidence="1 2">
    <name type="scientific">Catharanthus roseus</name>
    <name type="common">Madagascar periwinkle</name>
    <name type="synonym">Vinca rosea</name>
    <dbReference type="NCBI Taxonomy" id="4058"/>
    <lineage>
        <taxon>Eukaryota</taxon>
        <taxon>Viridiplantae</taxon>
        <taxon>Streptophyta</taxon>
        <taxon>Embryophyta</taxon>
        <taxon>Tracheophyta</taxon>
        <taxon>Spermatophyta</taxon>
        <taxon>Magnoliopsida</taxon>
        <taxon>eudicotyledons</taxon>
        <taxon>Gunneridae</taxon>
        <taxon>Pentapetalae</taxon>
        <taxon>asterids</taxon>
        <taxon>lamiids</taxon>
        <taxon>Gentianales</taxon>
        <taxon>Apocynaceae</taxon>
        <taxon>Rauvolfioideae</taxon>
        <taxon>Vinceae</taxon>
        <taxon>Catharanthinae</taxon>
        <taxon>Catharanthus</taxon>
    </lineage>
</organism>
<evidence type="ECO:0000313" key="2">
    <source>
        <dbReference type="Proteomes" id="UP001060085"/>
    </source>
</evidence>
<reference evidence="2" key="1">
    <citation type="journal article" date="2023" name="Nat. Plants">
        <title>Single-cell RNA sequencing provides a high-resolution roadmap for understanding the multicellular compartmentation of specialized metabolism.</title>
        <authorList>
            <person name="Sun S."/>
            <person name="Shen X."/>
            <person name="Li Y."/>
            <person name="Li Y."/>
            <person name="Wang S."/>
            <person name="Li R."/>
            <person name="Zhang H."/>
            <person name="Shen G."/>
            <person name="Guo B."/>
            <person name="Wei J."/>
            <person name="Xu J."/>
            <person name="St-Pierre B."/>
            <person name="Chen S."/>
            <person name="Sun C."/>
        </authorList>
    </citation>
    <scope>NUCLEOTIDE SEQUENCE [LARGE SCALE GENOMIC DNA]</scope>
</reference>
<accession>A0ACB9ZSW4</accession>
<name>A0ACB9ZSW4_CATRO</name>
<dbReference type="Proteomes" id="UP001060085">
    <property type="component" value="Linkage Group LG08"/>
</dbReference>
<keyword evidence="2" id="KW-1185">Reference proteome</keyword>
<dbReference type="EMBL" id="CM044708">
    <property type="protein sequence ID" value="KAI5650037.1"/>
    <property type="molecule type" value="Genomic_DNA"/>
</dbReference>
<evidence type="ECO:0000313" key="1">
    <source>
        <dbReference type="EMBL" id="KAI5650037.1"/>
    </source>
</evidence>
<comment type="caution">
    <text evidence="1">The sequence shown here is derived from an EMBL/GenBank/DDBJ whole genome shotgun (WGS) entry which is preliminary data.</text>
</comment>
<sequence>MSAFDRNLKVSCLIDFEQRSWKRDLIRTHFNPYEAEEILKIPLYDDWPRNEQVPSESRNDERKSGAVGKKATPTMHSRAYHRREKRDFPLRIHCATTCCTYTGWLLLETAAWTSDGASIGILIRDHLGRVRILLTTALANSYSDEHVETIAIREVLRLAGRFWYTNYTIERILSSLGHIHQQILFLVHRSNLDYREPSPTYQLNSWDNIQGPKLLSLHSSIDTRGCWYASLRFNNGTNIQGLLETKL</sequence>
<gene>
    <name evidence="1" type="ORF">M9H77_36042</name>
</gene>
<protein>
    <submittedName>
        <fullName evidence="1">Uncharacterized protein</fullName>
    </submittedName>
</protein>